<keyword evidence="3" id="KW-1185">Reference proteome</keyword>
<reference evidence="2 3" key="1">
    <citation type="submission" date="2018-09" db="EMBL/GenBank/DDBJ databases">
        <title>YIM 75507 draft genome.</title>
        <authorList>
            <person name="Tang S."/>
            <person name="Feng Y."/>
        </authorList>
    </citation>
    <scope>NUCLEOTIDE SEQUENCE [LARGE SCALE GENOMIC DNA]</scope>
    <source>
        <strain evidence="2 3">YIM 75507</strain>
    </source>
</reference>
<keyword evidence="1" id="KW-0812">Transmembrane</keyword>
<accession>A0A3A4AWI3</accession>
<proteinExistence type="predicted"/>
<dbReference type="OrthoDB" id="5194370at2"/>
<keyword evidence="1" id="KW-0472">Membrane</keyword>
<feature type="transmembrane region" description="Helical" evidence="1">
    <location>
        <begin position="585"/>
        <end position="606"/>
    </location>
</feature>
<evidence type="ECO:0008006" key="4">
    <source>
        <dbReference type="Google" id="ProtNLM"/>
    </source>
</evidence>
<comment type="caution">
    <text evidence="2">The sequence shown here is derived from an EMBL/GenBank/DDBJ whole genome shotgun (WGS) entry which is preliminary data.</text>
</comment>
<dbReference type="RefSeq" id="WP_119927751.1">
    <property type="nucleotide sequence ID" value="NZ_QZEY01000006.1"/>
</dbReference>
<keyword evidence="1" id="KW-1133">Transmembrane helix</keyword>
<protein>
    <recommendedName>
        <fullName evidence="4">Membrane-associated oxidoreductase</fullName>
    </recommendedName>
</protein>
<dbReference type="AlphaFoldDB" id="A0A3A4AWI3"/>
<name>A0A3A4AWI3_9ACTN</name>
<evidence type="ECO:0000256" key="1">
    <source>
        <dbReference type="SAM" id="Phobius"/>
    </source>
</evidence>
<gene>
    <name evidence="2" type="ORF">D5H75_18660</name>
</gene>
<dbReference type="Proteomes" id="UP000265768">
    <property type="component" value="Unassembled WGS sequence"/>
</dbReference>
<dbReference type="EMBL" id="QZEY01000006">
    <property type="protein sequence ID" value="RJL31724.1"/>
    <property type="molecule type" value="Genomic_DNA"/>
</dbReference>
<evidence type="ECO:0000313" key="2">
    <source>
        <dbReference type="EMBL" id="RJL31724.1"/>
    </source>
</evidence>
<sequence length="612" mass="65325">MNALSEPERALWAAFPHGGLVDLQGTGQEVRAEFVSELLLGGRTPAAGRVPAVRVLGARVTGPLDVSYAQLNAPVLMRGCEFDEAPVFLEASTKAIDLSGSRLPGLDARGVRTDGGLVLSDCRFAGPLILRGARIGGSLYLDETEIGSSGEDPVNASNIAVDGDLAARGLSVEGRIRFYNARVSGRVILNGARLVHPGSVALGLGGAVVEGGVFCSRGFHVEGEMRLPGARLSGNLTIQDATLANPGGLTLNLERATIANVEAHLVSEGEIRLVGLQVQGRVDLNGTRAGGGATGRAINGDGMVVGDALMLNHVRAEGEVRLRTARVGGRVLMFGGRFENPGGIAVRASRIEVGSDWFADQAVFHGELRISGARIGRLTMSGARLVNPAGPALRAPSLTAEEIEFQPAERPEGEVNLRHAKLSVLRDRPETWPETLEAGGLVYETLEPVLPARDRLRWLARGPFAAQPYEQLAATYTRIGHHLDARRVLYAKERRQRSTLGPLGRAWNVLQEVTVGYGFQPWRAALWLVVLLSVGTGVYAANEPQALKENEAPHFNPLIYTLDLLLPIVDLGQERAFNPEGAFQWFAFGLVAAGWLLATTIAAGVARTLSRR</sequence>
<organism evidence="2 3">
    <name type="scientific">Bailinhaonella thermotolerans</name>
    <dbReference type="NCBI Taxonomy" id="1070861"/>
    <lineage>
        <taxon>Bacteria</taxon>
        <taxon>Bacillati</taxon>
        <taxon>Actinomycetota</taxon>
        <taxon>Actinomycetes</taxon>
        <taxon>Streptosporangiales</taxon>
        <taxon>Streptosporangiaceae</taxon>
        <taxon>Bailinhaonella</taxon>
    </lineage>
</organism>
<evidence type="ECO:0000313" key="3">
    <source>
        <dbReference type="Proteomes" id="UP000265768"/>
    </source>
</evidence>